<reference evidence="2 3" key="1">
    <citation type="journal article" date="2014" name="BMC Genomics">
        <title>Comparison of environmental and isolate Sulfobacillus genomes reveals diverse carbon, sulfur, nitrogen, and hydrogen metabolisms.</title>
        <authorList>
            <person name="Justice N.B."/>
            <person name="Norman A."/>
            <person name="Brown C.T."/>
            <person name="Singh A."/>
            <person name="Thomas B.C."/>
            <person name="Banfield J.F."/>
        </authorList>
    </citation>
    <scope>NUCLEOTIDE SEQUENCE [LARGE SCALE GENOMIC DNA]</scope>
    <source>
        <strain evidence="2">AMDSBA3</strain>
    </source>
</reference>
<dbReference type="AlphaFoldDB" id="A0A2T2WDM5"/>
<dbReference type="GO" id="GO:0016491">
    <property type="term" value="F:oxidoreductase activity"/>
    <property type="evidence" value="ECO:0007669"/>
    <property type="project" value="InterPro"/>
</dbReference>
<comment type="caution">
    <text evidence="2">The sequence shown here is derived from an EMBL/GenBank/DDBJ whole genome shotgun (WGS) entry which is preliminary data.</text>
</comment>
<dbReference type="Proteomes" id="UP000241848">
    <property type="component" value="Unassembled WGS sequence"/>
</dbReference>
<evidence type="ECO:0000259" key="1">
    <source>
        <dbReference type="Pfam" id="PF07992"/>
    </source>
</evidence>
<dbReference type="Pfam" id="PF07992">
    <property type="entry name" value="Pyr_redox_2"/>
    <property type="match status" value="1"/>
</dbReference>
<name>A0A2T2WDM5_9FIRM</name>
<dbReference type="InterPro" id="IPR023753">
    <property type="entry name" value="FAD/NAD-binding_dom"/>
</dbReference>
<proteinExistence type="predicted"/>
<protein>
    <submittedName>
        <fullName evidence="2">Sulfide-quinone oxidoreductase</fullName>
    </submittedName>
</protein>
<dbReference type="PANTHER" id="PTHR43755">
    <property type="match status" value="1"/>
</dbReference>
<feature type="domain" description="FAD/NAD(P)-binding" evidence="1">
    <location>
        <begin position="3"/>
        <end position="300"/>
    </location>
</feature>
<dbReference type="EMBL" id="PXYV01000068">
    <property type="protein sequence ID" value="PSR20336.1"/>
    <property type="molecule type" value="Genomic_DNA"/>
</dbReference>
<gene>
    <name evidence="2" type="ORF">C7B45_15370</name>
</gene>
<sequence length="393" mass="43046">MATIVIAGSGFAGLTTAIQLKRRLKRLGSHHRIIVVAHDSRFLYRPALPQVAFGNKQPEDISFPLAPIYRRLGIEFYVHTVLDIDPVARRVVTTGDSLSYDKLVVALGEHLAFDEIPGLAEFGHSVCTAQGALALRQALAQYQGGPVVVGWAQYVQTGGPAFEVALEVSHLLKRRQLTGPIQFVDPLPRLWAPAGAKASQFLEEVFAENNITRFGSVNIQRVYADRVLLSDGRELPSVLSIITPPFRGVAAQTALAQGHARNWLETGRNMRSLTYPDVYVAGSAVAFDGPKQGHTAMLQAAVVAANLTRDLAASENAEQLYDHEMSCVLDLGSGQGLFVRRTLWNSSREEVLVGRKWPVLKAALGYTFVKTPVFKRWGLTMPSPKVRTRSSVQ</sequence>
<organism evidence="2 3">
    <name type="scientific">Sulfobacillus acidophilus</name>
    <dbReference type="NCBI Taxonomy" id="53633"/>
    <lineage>
        <taxon>Bacteria</taxon>
        <taxon>Bacillati</taxon>
        <taxon>Bacillota</taxon>
        <taxon>Clostridia</taxon>
        <taxon>Eubacteriales</taxon>
        <taxon>Clostridiales Family XVII. Incertae Sedis</taxon>
        <taxon>Sulfobacillus</taxon>
    </lineage>
</organism>
<accession>A0A2T2WDM5</accession>
<dbReference type="SUPFAM" id="SSF51905">
    <property type="entry name" value="FAD/NAD(P)-binding domain"/>
    <property type="match status" value="2"/>
</dbReference>
<dbReference type="Gene3D" id="3.50.50.100">
    <property type="match status" value="1"/>
</dbReference>
<dbReference type="PANTHER" id="PTHR43755:SF1">
    <property type="entry name" value="FAD-DEPENDENT PYRIDINE NUCLEOTIDE-DISULPHIDE OXIDOREDUCTASE"/>
    <property type="match status" value="1"/>
</dbReference>
<evidence type="ECO:0000313" key="3">
    <source>
        <dbReference type="Proteomes" id="UP000241848"/>
    </source>
</evidence>
<dbReference type="InterPro" id="IPR052541">
    <property type="entry name" value="SQRD"/>
</dbReference>
<dbReference type="InterPro" id="IPR036188">
    <property type="entry name" value="FAD/NAD-bd_sf"/>
</dbReference>
<evidence type="ECO:0000313" key="2">
    <source>
        <dbReference type="EMBL" id="PSR20336.1"/>
    </source>
</evidence>